<name>F6FHJ8_MYCHI</name>
<sequence>MGLLKKAGIISTTSAGGAAGTAALVHYLSSENEIKDFSDKIHKERFTLISKDEEWSSMLSEYKEKTKGIRGAWFSSGNKEVTLEDLKSACERAAKEEVANSMDYDEFRRWCTVPKTILSHLSDHGLTALKLNSNDEGDKDSWNKLQEAYLKRDDNIIYGLLEKLKKNESGTEKWKVFQEACKGLSEVKSTDAEFNFSFKDFQSWCTKQGVDKLGK</sequence>
<reference key="2">
    <citation type="submission" date="2011-05" db="EMBL/GenBank/DDBJ databases">
        <title>The Genome of Mycoplasma haemofelis Strain Ohio2, a pathogenic hemoplasma of the cat.</title>
        <authorList>
            <person name="Santos A.P."/>
            <person name="Guimaraes A.M.S."/>
            <person name="SanMiguel P.J."/>
            <person name="Martin S.W."/>
            <person name="Messick J.B."/>
        </authorList>
    </citation>
    <scope>NUCLEOTIDE SEQUENCE</scope>
    <source>
        <strain>Ohio2</strain>
    </source>
</reference>
<reference evidence="1 2" key="1">
    <citation type="journal article" date="2011" name="J. Bacteriol.">
        <title>Complete genome sequences of two hemotropic Mycoplasmas, Mycoplasma haemofelis strain Ohio2 and Mycoplasma suis strain Illinois.</title>
        <authorList>
            <person name="Messick J.B."/>
            <person name="Santos A.P."/>
            <person name="Guimaraes A.M."/>
        </authorList>
    </citation>
    <scope>NUCLEOTIDE SEQUENCE [LARGE SCALE GENOMIC DNA]</scope>
    <source>
        <strain evidence="1 2">Ohio2</strain>
    </source>
</reference>
<dbReference type="EMBL" id="CP002808">
    <property type="protein sequence ID" value="AEG72737.1"/>
    <property type="molecule type" value="Genomic_DNA"/>
</dbReference>
<dbReference type="Proteomes" id="UP000007952">
    <property type="component" value="Chromosome"/>
</dbReference>
<dbReference type="AlphaFoldDB" id="F6FHJ8"/>
<evidence type="ECO:0000313" key="1">
    <source>
        <dbReference type="EMBL" id="AEG72737.1"/>
    </source>
</evidence>
<dbReference type="KEGG" id="mhf:MHF_0461"/>
<dbReference type="BioCyc" id="MHAE859194:G1GR7-453-MONOMER"/>
<dbReference type="HOGENOM" id="CLU_098620_3_0_14"/>
<proteinExistence type="predicted"/>
<gene>
    <name evidence="1" type="ordered locus">MHF_0461</name>
</gene>
<accession>F6FHJ8</accession>
<evidence type="ECO:0000313" key="2">
    <source>
        <dbReference type="Proteomes" id="UP000007952"/>
    </source>
</evidence>
<protein>
    <submittedName>
        <fullName evidence="1">Uncharacterized protein</fullName>
    </submittedName>
</protein>
<dbReference type="STRING" id="859194.MHF_0461"/>
<organism evidence="1 2">
    <name type="scientific">Mycoplasma haemofelis (strain Ohio2)</name>
    <dbReference type="NCBI Taxonomy" id="859194"/>
    <lineage>
        <taxon>Bacteria</taxon>
        <taxon>Bacillati</taxon>
        <taxon>Mycoplasmatota</taxon>
        <taxon>Mollicutes</taxon>
        <taxon>Mycoplasmataceae</taxon>
        <taxon>Mycoplasma</taxon>
    </lineage>
</organism>